<sequence>MAEPAPHVPSGLRATHDGTLGRIILDRPKALNALTLDTVQVLETTLLAWRSEPLTAVTIESSDERAFCAGGDIRTIRQNTIDGRQQSSLEFFATEYRVNALLADYPHPVVSLIDGICMGGGMGLSVHGPFRVVTEGAVLAMPETSIGFFPDVGATHFLPRLPGATGMYLALTGARINAADALALGLATHFCGSARLAEIPDLLRTRGHRSVDQVLNTICSPPSVNAELAHHRAAVDDVFAADSVHTIRQRLRAAKDPWLHEQAHMLDTVSRQSLMLTFDLISHGKERNLATCLTAELRAALQTVATPDFLEGVRAALVDKDRSPNWADEPSYQGVDQAGAPFWHPARDLVSTAQTATPWQPASSITT</sequence>
<accession>A0A367E6I6</accession>
<comment type="catalytic activity">
    <reaction evidence="1">
        <text>3-hydroxy-2-methylpropanoyl-CoA + H2O = 3-hydroxy-2-methylpropanoate + CoA + H(+)</text>
        <dbReference type="Rhea" id="RHEA:20888"/>
        <dbReference type="ChEBI" id="CHEBI:11805"/>
        <dbReference type="ChEBI" id="CHEBI:15377"/>
        <dbReference type="ChEBI" id="CHEBI:15378"/>
        <dbReference type="ChEBI" id="CHEBI:57287"/>
        <dbReference type="ChEBI" id="CHEBI:57340"/>
        <dbReference type="EC" id="3.1.2.4"/>
    </reaction>
</comment>
<proteinExistence type="predicted"/>
<reference evidence="5 6" key="1">
    <citation type="submission" date="2018-06" db="EMBL/GenBank/DDBJ databases">
        <title>Streptomyces reniochalinae sp. nov. and Streptomyces diacarnus sp. nov. from marine sponges.</title>
        <authorList>
            <person name="Li L."/>
        </authorList>
    </citation>
    <scope>NUCLEOTIDE SEQUENCE [LARGE SCALE GENOMIC DNA]</scope>
    <source>
        <strain evidence="5 6">LHW50302</strain>
    </source>
</reference>
<organism evidence="5 6">
    <name type="scientific">Streptomyces reniochalinae</name>
    <dbReference type="NCBI Taxonomy" id="2250578"/>
    <lineage>
        <taxon>Bacteria</taxon>
        <taxon>Bacillati</taxon>
        <taxon>Actinomycetota</taxon>
        <taxon>Actinomycetes</taxon>
        <taxon>Kitasatosporales</taxon>
        <taxon>Streptomycetaceae</taxon>
        <taxon>Streptomyces</taxon>
    </lineage>
</organism>
<dbReference type="EMBL" id="QOIM01000049">
    <property type="protein sequence ID" value="RCG13676.1"/>
    <property type="molecule type" value="Genomic_DNA"/>
</dbReference>
<evidence type="ECO:0000259" key="4">
    <source>
        <dbReference type="Pfam" id="PF16113"/>
    </source>
</evidence>
<keyword evidence="5" id="KW-0413">Isomerase</keyword>
<dbReference type="Pfam" id="PF16113">
    <property type="entry name" value="ECH_2"/>
    <property type="match status" value="1"/>
</dbReference>
<comment type="caution">
    <text evidence="5">The sequence shown here is derived from an EMBL/GenBank/DDBJ whole genome shotgun (WGS) entry which is preliminary data.</text>
</comment>
<keyword evidence="6" id="KW-1185">Reference proteome</keyword>
<gene>
    <name evidence="5" type="ORF">DQ392_31710</name>
</gene>
<protein>
    <recommendedName>
        <fullName evidence="2">3-hydroxyisobutyryl-CoA hydrolase</fullName>
        <ecNumber evidence="2">3.1.2.4</ecNumber>
    </recommendedName>
</protein>
<dbReference type="InterPro" id="IPR045004">
    <property type="entry name" value="ECH_dom"/>
</dbReference>
<evidence type="ECO:0000256" key="3">
    <source>
        <dbReference type="ARBA" id="ARBA00022801"/>
    </source>
</evidence>
<dbReference type="PANTHER" id="PTHR43176">
    <property type="entry name" value="3-HYDROXYISOBUTYRYL-COA HYDROLASE-RELATED"/>
    <property type="match status" value="1"/>
</dbReference>
<evidence type="ECO:0000256" key="1">
    <source>
        <dbReference type="ARBA" id="ARBA00001709"/>
    </source>
</evidence>
<feature type="domain" description="Enoyl-CoA hydratase/isomerase" evidence="4">
    <location>
        <begin position="21"/>
        <end position="328"/>
    </location>
</feature>
<name>A0A367E6I6_9ACTN</name>
<evidence type="ECO:0000313" key="5">
    <source>
        <dbReference type="EMBL" id="RCG13676.1"/>
    </source>
</evidence>
<dbReference type="InterPro" id="IPR029045">
    <property type="entry name" value="ClpP/crotonase-like_dom_sf"/>
</dbReference>
<dbReference type="EC" id="3.1.2.4" evidence="2"/>
<dbReference type="NCBIfam" id="NF004127">
    <property type="entry name" value="PRK05617.1"/>
    <property type="match status" value="1"/>
</dbReference>
<evidence type="ECO:0000313" key="6">
    <source>
        <dbReference type="Proteomes" id="UP000253507"/>
    </source>
</evidence>
<dbReference type="PANTHER" id="PTHR43176:SF3">
    <property type="entry name" value="3-HYDROXYISOBUTYRYL-COA HYDROLASE, MITOCHONDRIAL"/>
    <property type="match status" value="1"/>
</dbReference>
<dbReference type="Proteomes" id="UP000253507">
    <property type="component" value="Unassembled WGS sequence"/>
</dbReference>
<keyword evidence="3" id="KW-0378">Hydrolase</keyword>
<dbReference type="GO" id="GO:0016853">
    <property type="term" value="F:isomerase activity"/>
    <property type="evidence" value="ECO:0007669"/>
    <property type="project" value="UniProtKB-KW"/>
</dbReference>
<evidence type="ECO:0000256" key="2">
    <source>
        <dbReference type="ARBA" id="ARBA00011915"/>
    </source>
</evidence>
<dbReference type="OrthoDB" id="9790967at2"/>
<dbReference type="AlphaFoldDB" id="A0A367E6I6"/>
<dbReference type="GO" id="GO:0006574">
    <property type="term" value="P:L-valine catabolic process"/>
    <property type="evidence" value="ECO:0007669"/>
    <property type="project" value="TreeGrafter"/>
</dbReference>
<dbReference type="InterPro" id="IPR032259">
    <property type="entry name" value="HIBYL-CoA-H"/>
</dbReference>
<dbReference type="Gene3D" id="3.90.226.10">
    <property type="entry name" value="2-enoyl-CoA Hydratase, Chain A, domain 1"/>
    <property type="match status" value="1"/>
</dbReference>
<dbReference type="GO" id="GO:0003860">
    <property type="term" value="F:3-hydroxyisobutyryl-CoA hydrolase activity"/>
    <property type="evidence" value="ECO:0007669"/>
    <property type="project" value="UniProtKB-EC"/>
</dbReference>
<dbReference type="SUPFAM" id="SSF52096">
    <property type="entry name" value="ClpP/crotonase"/>
    <property type="match status" value="1"/>
</dbReference>
<dbReference type="RefSeq" id="WP_114019156.1">
    <property type="nucleotide sequence ID" value="NZ_QOIM01000049.1"/>
</dbReference>
<dbReference type="CDD" id="cd06558">
    <property type="entry name" value="crotonase-like"/>
    <property type="match status" value="1"/>
</dbReference>